<feature type="domain" description="MYB-CC type transcription factor LHEQLE-containing" evidence="7">
    <location>
        <begin position="229"/>
        <end position="268"/>
    </location>
</feature>
<feature type="compositionally biased region" description="Low complexity" evidence="6">
    <location>
        <begin position="201"/>
        <end position="210"/>
    </location>
</feature>
<dbReference type="GO" id="GO:0003700">
    <property type="term" value="F:DNA-binding transcription factor activity"/>
    <property type="evidence" value="ECO:0007669"/>
    <property type="project" value="InterPro"/>
</dbReference>
<evidence type="ECO:0000259" key="7">
    <source>
        <dbReference type="Pfam" id="PF14379"/>
    </source>
</evidence>
<evidence type="ECO:0000256" key="1">
    <source>
        <dbReference type="ARBA" id="ARBA00004123"/>
    </source>
</evidence>
<dbReference type="GO" id="GO:0005634">
    <property type="term" value="C:nucleus"/>
    <property type="evidence" value="ECO:0007669"/>
    <property type="project" value="UniProtKB-SubCell"/>
</dbReference>
<organism evidence="8 9">
    <name type="scientific">Panicum virgatum</name>
    <name type="common">Blackwell switchgrass</name>
    <dbReference type="NCBI Taxonomy" id="38727"/>
    <lineage>
        <taxon>Eukaryota</taxon>
        <taxon>Viridiplantae</taxon>
        <taxon>Streptophyta</taxon>
        <taxon>Embryophyta</taxon>
        <taxon>Tracheophyta</taxon>
        <taxon>Spermatophyta</taxon>
        <taxon>Magnoliopsida</taxon>
        <taxon>Liliopsida</taxon>
        <taxon>Poales</taxon>
        <taxon>Poaceae</taxon>
        <taxon>PACMAD clade</taxon>
        <taxon>Panicoideae</taxon>
        <taxon>Panicodae</taxon>
        <taxon>Paniceae</taxon>
        <taxon>Panicinae</taxon>
        <taxon>Panicum</taxon>
        <taxon>Panicum sect. Hiantes</taxon>
    </lineage>
</organism>
<dbReference type="AlphaFoldDB" id="A0A8T0RE10"/>
<keyword evidence="3" id="KW-0238">DNA-binding</keyword>
<evidence type="ECO:0000313" key="8">
    <source>
        <dbReference type="EMBL" id="KAG2584101.1"/>
    </source>
</evidence>
<reference evidence="8" key="1">
    <citation type="submission" date="2020-05" db="EMBL/GenBank/DDBJ databases">
        <title>WGS assembly of Panicum virgatum.</title>
        <authorList>
            <person name="Lovell J.T."/>
            <person name="Jenkins J."/>
            <person name="Shu S."/>
            <person name="Juenger T.E."/>
            <person name="Schmutz J."/>
        </authorList>
    </citation>
    <scope>NUCLEOTIDE SEQUENCE</scope>
    <source>
        <strain evidence="8">AP13</strain>
    </source>
</reference>
<feature type="region of interest" description="Disordered" evidence="6">
    <location>
        <begin position="172"/>
        <end position="240"/>
    </location>
</feature>
<dbReference type="EMBL" id="CM029047">
    <property type="protein sequence ID" value="KAG2584101.1"/>
    <property type="molecule type" value="Genomic_DNA"/>
</dbReference>
<dbReference type="InterPro" id="IPR009057">
    <property type="entry name" value="Homeodomain-like_sf"/>
</dbReference>
<dbReference type="GO" id="GO:0003677">
    <property type="term" value="F:DNA binding"/>
    <property type="evidence" value="ECO:0007669"/>
    <property type="project" value="UniProtKB-KW"/>
</dbReference>
<protein>
    <recommendedName>
        <fullName evidence="7">MYB-CC type transcription factor LHEQLE-containing domain-containing protein</fullName>
    </recommendedName>
</protein>
<dbReference type="Pfam" id="PF14379">
    <property type="entry name" value="Myb_CC_LHEQLE"/>
    <property type="match status" value="1"/>
</dbReference>
<dbReference type="Proteomes" id="UP000823388">
    <property type="component" value="Chromosome 6K"/>
</dbReference>
<feature type="compositionally biased region" description="Basic and acidic residues" evidence="6">
    <location>
        <begin position="230"/>
        <end position="240"/>
    </location>
</feature>
<dbReference type="PANTHER" id="PTHR31499">
    <property type="entry name" value="MYB FAMILY TRANSCRIPTION FACTOR PHL11"/>
    <property type="match status" value="1"/>
</dbReference>
<sequence length="412" mass="44418">MAWPPAARAIFPCRRFAPGGVSIHIPPEVETEPQPGRNISPPHRWSPGKGTHHPAAYKNRSLAAAVEAKLPPSSVTPAAAASHAGRAAAAAIRSAALVGTLEMASSCGGEARARLRWTRELHGRFALAVAQLGGADKATPKSVLRAMAVPGLTLYHLKSHLQKYRLAVSRGPVATAPGEGSDDRWSSSSESQPDEHDEDAAAAAEWRGAFAAGGGTKEAPCDSPRSMARMQREVQRKPQEQIEVQRHLQLRIEAQGRYLQSVLRRAEEVLADHSLGSPASAVESGCLSSSSSLSPSPPRRRSAAGAGQEELPAEPRGRGSRRRRRRRSRGRQLTRDRSQQVGEEQKTIAIRRFRSISAACAEHREQGMIGGVASKAGTRLFHQCLMLLQVCNQRLVMLHCKPAATTLLFIIP</sequence>
<keyword evidence="5" id="KW-0539">Nucleus</keyword>
<keyword evidence="4" id="KW-0804">Transcription</keyword>
<dbReference type="SUPFAM" id="SSF46689">
    <property type="entry name" value="Homeodomain-like"/>
    <property type="match status" value="1"/>
</dbReference>
<evidence type="ECO:0000256" key="6">
    <source>
        <dbReference type="SAM" id="MobiDB-lite"/>
    </source>
</evidence>
<evidence type="ECO:0000256" key="5">
    <source>
        <dbReference type="ARBA" id="ARBA00023242"/>
    </source>
</evidence>
<dbReference type="FunFam" id="1.10.10.60:FF:000007">
    <property type="entry name" value="Two-component response regulator"/>
    <property type="match status" value="1"/>
</dbReference>
<feature type="compositionally biased region" description="Basic residues" evidence="6">
    <location>
        <begin position="318"/>
        <end position="332"/>
    </location>
</feature>
<keyword evidence="9" id="KW-1185">Reference proteome</keyword>
<dbReference type="Gene3D" id="1.10.10.60">
    <property type="entry name" value="Homeodomain-like"/>
    <property type="match status" value="1"/>
</dbReference>
<evidence type="ECO:0000256" key="2">
    <source>
        <dbReference type="ARBA" id="ARBA00023015"/>
    </source>
</evidence>
<dbReference type="InterPro" id="IPR046955">
    <property type="entry name" value="PHR1-like"/>
</dbReference>
<feature type="region of interest" description="Disordered" evidence="6">
    <location>
        <begin position="277"/>
        <end position="344"/>
    </location>
</feature>
<evidence type="ECO:0000256" key="4">
    <source>
        <dbReference type="ARBA" id="ARBA00023163"/>
    </source>
</evidence>
<dbReference type="PANTHER" id="PTHR31499:SF11">
    <property type="entry name" value="MYB FAMILY TRANSCRIPTION FACTOR PHL8"/>
    <property type="match status" value="1"/>
</dbReference>
<keyword evidence="2" id="KW-0805">Transcription regulation</keyword>
<comment type="subcellular location">
    <subcellularLocation>
        <location evidence="1">Nucleus</location>
    </subcellularLocation>
</comment>
<evidence type="ECO:0000256" key="3">
    <source>
        <dbReference type="ARBA" id="ARBA00023125"/>
    </source>
</evidence>
<dbReference type="NCBIfam" id="TIGR01557">
    <property type="entry name" value="myb_SHAQKYF"/>
    <property type="match status" value="1"/>
</dbReference>
<dbReference type="InterPro" id="IPR025756">
    <property type="entry name" value="Myb_CC_LHEQLE"/>
</dbReference>
<accession>A0A8T0RE10</accession>
<dbReference type="InterPro" id="IPR006447">
    <property type="entry name" value="Myb_dom_plants"/>
</dbReference>
<name>A0A8T0RE10_PANVG</name>
<comment type="caution">
    <text evidence="8">The sequence shown here is derived from an EMBL/GenBank/DDBJ whole genome shotgun (WGS) entry which is preliminary data.</text>
</comment>
<evidence type="ECO:0000313" key="9">
    <source>
        <dbReference type="Proteomes" id="UP000823388"/>
    </source>
</evidence>
<proteinExistence type="predicted"/>
<gene>
    <name evidence="8" type="ORF">PVAP13_6KG272000</name>
</gene>
<feature type="compositionally biased region" description="Basic and acidic residues" evidence="6">
    <location>
        <begin position="333"/>
        <end position="344"/>
    </location>
</feature>